<sequence>MIRGHFPAALVSAFLLFGCSSAAVWEEVCATAARSIDSNCGPELKFAMARLNMSTDSVSWVRYSSLLTTPTTHKPTNPTPPPHKLKVAKQPNDRLRKQFKPSEAAASSAQQPPRCW</sequence>
<comment type="caution">
    <text evidence="3">The sequence shown here is derived from an EMBL/GenBank/DDBJ whole genome shotgun (WGS) entry which is preliminary data.</text>
</comment>
<keyword evidence="4" id="KW-1185">Reference proteome</keyword>
<evidence type="ECO:0000256" key="1">
    <source>
        <dbReference type="SAM" id="MobiDB-lite"/>
    </source>
</evidence>
<feature type="chain" id="PRO_5025503335" description="Lipoprotein" evidence="2">
    <location>
        <begin position="23"/>
        <end position="116"/>
    </location>
</feature>
<dbReference type="AlphaFoldDB" id="A0A6A0AFX7"/>
<dbReference type="PROSITE" id="PS51257">
    <property type="entry name" value="PROKAR_LIPOPROTEIN"/>
    <property type="match status" value="1"/>
</dbReference>
<accession>A0A6A0AFX7</accession>
<reference evidence="3 4" key="1">
    <citation type="submission" date="2020-02" db="EMBL/GenBank/DDBJ databases">
        <title>Draft genome sequence of Haematococcus lacustris strain NIES-144.</title>
        <authorList>
            <person name="Morimoto D."/>
            <person name="Nakagawa S."/>
            <person name="Yoshida T."/>
            <person name="Sawayama S."/>
        </authorList>
    </citation>
    <scope>NUCLEOTIDE SEQUENCE [LARGE SCALE GENOMIC DNA]</scope>
    <source>
        <strain evidence="3 4">NIES-144</strain>
    </source>
</reference>
<dbReference type="EMBL" id="BLLF01005125">
    <property type="protein sequence ID" value="GFH30757.1"/>
    <property type="molecule type" value="Genomic_DNA"/>
</dbReference>
<proteinExistence type="predicted"/>
<dbReference type="Proteomes" id="UP000485058">
    <property type="component" value="Unassembled WGS sequence"/>
</dbReference>
<protein>
    <recommendedName>
        <fullName evidence="5">Lipoprotein</fullName>
    </recommendedName>
</protein>
<feature type="compositionally biased region" description="Low complexity" evidence="1">
    <location>
        <begin position="104"/>
        <end position="116"/>
    </location>
</feature>
<evidence type="ECO:0000256" key="2">
    <source>
        <dbReference type="SAM" id="SignalP"/>
    </source>
</evidence>
<name>A0A6A0AFX7_HAELA</name>
<evidence type="ECO:0000313" key="4">
    <source>
        <dbReference type="Proteomes" id="UP000485058"/>
    </source>
</evidence>
<organism evidence="3 4">
    <name type="scientific">Haematococcus lacustris</name>
    <name type="common">Green alga</name>
    <name type="synonym">Haematococcus pluvialis</name>
    <dbReference type="NCBI Taxonomy" id="44745"/>
    <lineage>
        <taxon>Eukaryota</taxon>
        <taxon>Viridiplantae</taxon>
        <taxon>Chlorophyta</taxon>
        <taxon>core chlorophytes</taxon>
        <taxon>Chlorophyceae</taxon>
        <taxon>CS clade</taxon>
        <taxon>Chlamydomonadales</taxon>
        <taxon>Haematococcaceae</taxon>
        <taxon>Haematococcus</taxon>
    </lineage>
</organism>
<gene>
    <name evidence="3" type="ORF">HaLaN_29673</name>
</gene>
<evidence type="ECO:0008006" key="5">
    <source>
        <dbReference type="Google" id="ProtNLM"/>
    </source>
</evidence>
<feature type="non-terminal residue" evidence="3">
    <location>
        <position position="1"/>
    </location>
</feature>
<feature type="region of interest" description="Disordered" evidence="1">
    <location>
        <begin position="69"/>
        <end position="116"/>
    </location>
</feature>
<evidence type="ECO:0000313" key="3">
    <source>
        <dbReference type="EMBL" id="GFH30757.1"/>
    </source>
</evidence>
<keyword evidence="2" id="KW-0732">Signal</keyword>
<feature type="signal peptide" evidence="2">
    <location>
        <begin position="1"/>
        <end position="22"/>
    </location>
</feature>